<protein>
    <recommendedName>
        <fullName evidence="4">DUF3149 domain-containing protein</fullName>
    </recommendedName>
</protein>
<evidence type="ECO:0000313" key="2">
    <source>
        <dbReference type="EMBL" id="MFG3816846.1"/>
    </source>
</evidence>
<dbReference type="Proteomes" id="UP001604335">
    <property type="component" value="Unassembled WGS sequence"/>
</dbReference>
<keyword evidence="1" id="KW-0472">Membrane</keyword>
<reference evidence="3" key="1">
    <citation type="journal article" date="2024" name="Algal Res.">
        <title>Biochemical, toxicological and genomic investigation of a high-biomass producing Limnothrix strain isolated from Italian shallow drinking water reservoir.</title>
        <authorList>
            <person name="Simonazzi M."/>
            <person name="Shishido T.K."/>
            <person name="Delbaje E."/>
            <person name="Wahlsten M."/>
            <person name="Fewer D.P."/>
            <person name="Sivonen K."/>
            <person name="Pezzolesi L."/>
            <person name="Pistocchi R."/>
        </authorList>
    </citation>
    <scope>NUCLEOTIDE SEQUENCE [LARGE SCALE GENOMIC DNA]</scope>
    <source>
        <strain evidence="3">LRLZ20PSL1</strain>
    </source>
</reference>
<name>A0ABW7C719_9CYAN</name>
<organism evidence="2 3">
    <name type="scientific">Limnothrix redekei LRLZ20PSL1</name>
    <dbReference type="NCBI Taxonomy" id="3112953"/>
    <lineage>
        <taxon>Bacteria</taxon>
        <taxon>Bacillati</taxon>
        <taxon>Cyanobacteriota</taxon>
        <taxon>Cyanophyceae</taxon>
        <taxon>Pseudanabaenales</taxon>
        <taxon>Pseudanabaenaceae</taxon>
        <taxon>Limnothrix</taxon>
    </lineage>
</organism>
<proteinExistence type="predicted"/>
<gene>
    <name evidence="2" type="ORF">VPK24_04285</name>
</gene>
<dbReference type="RefSeq" id="WP_393010890.1">
    <property type="nucleotide sequence ID" value="NZ_JAZAQF010000022.1"/>
</dbReference>
<evidence type="ECO:0000313" key="3">
    <source>
        <dbReference type="Proteomes" id="UP001604335"/>
    </source>
</evidence>
<evidence type="ECO:0000256" key="1">
    <source>
        <dbReference type="SAM" id="Phobius"/>
    </source>
</evidence>
<keyword evidence="1" id="KW-0812">Transmembrane</keyword>
<comment type="caution">
    <text evidence="2">The sequence shown here is derived from an EMBL/GenBank/DDBJ whole genome shotgun (WGS) entry which is preliminary data.</text>
</comment>
<keyword evidence="1" id="KW-1133">Transmembrane helix</keyword>
<dbReference type="EMBL" id="JAZAQF010000022">
    <property type="protein sequence ID" value="MFG3816846.1"/>
    <property type="molecule type" value="Genomic_DNA"/>
</dbReference>
<accession>A0ABW7C719</accession>
<sequence length="42" mass="4497">MESGMNLDWLLGTLAGGIVLGGLWMLASGMKAMNDEQNKKSK</sequence>
<evidence type="ECO:0008006" key="4">
    <source>
        <dbReference type="Google" id="ProtNLM"/>
    </source>
</evidence>
<keyword evidence="3" id="KW-1185">Reference proteome</keyword>
<feature type="transmembrane region" description="Helical" evidence="1">
    <location>
        <begin position="6"/>
        <end position="27"/>
    </location>
</feature>